<gene>
    <name evidence="9" type="ORF">ACFFJ8_10600</name>
</gene>
<organism evidence="9 10">
    <name type="scientific">Paenibacillus mendelii</name>
    <dbReference type="NCBI Taxonomy" id="206163"/>
    <lineage>
        <taxon>Bacteria</taxon>
        <taxon>Bacillati</taxon>
        <taxon>Bacillota</taxon>
        <taxon>Bacilli</taxon>
        <taxon>Bacillales</taxon>
        <taxon>Paenibacillaceae</taxon>
        <taxon>Paenibacillus</taxon>
    </lineage>
</organism>
<keyword evidence="5 7" id="KW-1133">Transmembrane helix</keyword>
<comment type="subcellular location">
    <subcellularLocation>
        <location evidence="1 7">Cell membrane</location>
        <topology evidence="1 7">Multi-pass membrane protein</topology>
    </subcellularLocation>
</comment>
<proteinExistence type="inferred from homology"/>
<dbReference type="PANTHER" id="PTHR30193:SF44">
    <property type="entry name" value="LACTOSE TRANSPORT SYSTEM PERMEASE PROTEIN LACF"/>
    <property type="match status" value="1"/>
</dbReference>
<evidence type="ECO:0000259" key="8">
    <source>
        <dbReference type="PROSITE" id="PS50928"/>
    </source>
</evidence>
<keyword evidence="6 7" id="KW-0472">Membrane</keyword>
<dbReference type="Gene3D" id="1.10.3720.10">
    <property type="entry name" value="MetI-like"/>
    <property type="match status" value="1"/>
</dbReference>
<dbReference type="PANTHER" id="PTHR30193">
    <property type="entry name" value="ABC TRANSPORTER PERMEASE PROTEIN"/>
    <property type="match status" value="1"/>
</dbReference>
<evidence type="ECO:0000256" key="2">
    <source>
        <dbReference type="ARBA" id="ARBA00022448"/>
    </source>
</evidence>
<evidence type="ECO:0000256" key="6">
    <source>
        <dbReference type="ARBA" id="ARBA00023136"/>
    </source>
</evidence>
<keyword evidence="10" id="KW-1185">Reference proteome</keyword>
<dbReference type="PROSITE" id="PS50928">
    <property type="entry name" value="ABC_TM1"/>
    <property type="match status" value="1"/>
</dbReference>
<accession>A0ABV6JAJ8</accession>
<evidence type="ECO:0000256" key="1">
    <source>
        <dbReference type="ARBA" id="ARBA00004651"/>
    </source>
</evidence>
<feature type="transmembrane region" description="Helical" evidence="7">
    <location>
        <begin position="154"/>
        <end position="172"/>
    </location>
</feature>
<evidence type="ECO:0000256" key="3">
    <source>
        <dbReference type="ARBA" id="ARBA00022475"/>
    </source>
</evidence>
<keyword evidence="4 7" id="KW-0812">Transmembrane</keyword>
<comment type="similarity">
    <text evidence="7">Belongs to the binding-protein-dependent transport system permease family.</text>
</comment>
<evidence type="ECO:0000256" key="7">
    <source>
        <dbReference type="RuleBase" id="RU363032"/>
    </source>
</evidence>
<keyword evidence="2 7" id="KW-0813">Transport</keyword>
<dbReference type="RefSeq" id="WP_204821239.1">
    <property type="nucleotide sequence ID" value="NZ_JANHOF010000011.1"/>
</dbReference>
<evidence type="ECO:0000313" key="10">
    <source>
        <dbReference type="Proteomes" id="UP001589818"/>
    </source>
</evidence>
<sequence>MGWFRKFPLSFPVGRFLHDFTKFVNYKLLSSPVGFPAPILLAILLNEIRNLLFKRVAQTVLYLPHFISWVVIAGIIINTLSPSSGWVIRLVVDFGGEPIHFLLKPEYFRTILVSAEIWKELGWGTIIYLAALTSVDPSLYESATIDGANRLQKIWYISLPSITTTIVIFLVLRVGSVLDIGFEQIEVMLNDCSHSLYRG</sequence>
<dbReference type="EMBL" id="JBHLVF010000012">
    <property type="protein sequence ID" value="MFC0391813.1"/>
    <property type="molecule type" value="Genomic_DNA"/>
</dbReference>
<feature type="transmembrane region" description="Helical" evidence="7">
    <location>
        <begin position="60"/>
        <end position="80"/>
    </location>
</feature>
<dbReference type="Pfam" id="PF00528">
    <property type="entry name" value="BPD_transp_1"/>
    <property type="match status" value="1"/>
</dbReference>
<feature type="domain" description="ABC transmembrane type-1" evidence="8">
    <location>
        <begin position="20"/>
        <end position="199"/>
    </location>
</feature>
<dbReference type="InterPro" id="IPR000515">
    <property type="entry name" value="MetI-like"/>
</dbReference>
<dbReference type="CDD" id="cd06261">
    <property type="entry name" value="TM_PBP2"/>
    <property type="match status" value="1"/>
</dbReference>
<evidence type="ECO:0000313" key="9">
    <source>
        <dbReference type="EMBL" id="MFC0391813.1"/>
    </source>
</evidence>
<name>A0ABV6JAJ8_9BACL</name>
<comment type="caution">
    <text evidence="9">The sequence shown here is derived from an EMBL/GenBank/DDBJ whole genome shotgun (WGS) entry which is preliminary data.</text>
</comment>
<dbReference type="InterPro" id="IPR051393">
    <property type="entry name" value="ABC_transporter_permease"/>
</dbReference>
<dbReference type="InterPro" id="IPR035906">
    <property type="entry name" value="MetI-like_sf"/>
</dbReference>
<reference evidence="9 10" key="1">
    <citation type="submission" date="2024-09" db="EMBL/GenBank/DDBJ databases">
        <authorList>
            <person name="Sun Q."/>
            <person name="Mori K."/>
        </authorList>
    </citation>
    <scope>NUCLEOTIDE SEQUENCE [LARGE SCALE GENOMIC DNA]</scope>
    <source>
        <strain evidence="9 10">CCM 4839</strain>
    </source>
</reference>
<dbReference type="SUPFAM" id="SSF161098">
    <property type="entry name" value="MetI-like"/>
    <property type="match status" value="1"/>
</dbReference>
<protein>
    <submittedName>
        <fullName evidence="9">ABC transporter permease subunit</fullName>
    </submittedName>
</protein>
<dbReference type="Proteomes" id="UP001589818">
    <property type="component" value="Unassembled WGS sequence"/>
</dbReference>
<evidence type="ECO:0000256" key="5">
    <source>
        <dbReference type="ARBA" id="ARBA00022989"/>
    </source>
</evidence>
<keyword evidence="3" id="KW-1003">Cell membrane</keyword>
<evidence type="ECO:0000256" key="4">
    <source>
        <dbReference type="ARBA" id="ARBA00022692"/>
    </source>
</evidence>
<feature type="transmembrane region" description="Helical" evidence="7">
    <location>
        <begin position="28"/>
        <end position="48"/>
    </location>
</feature>